<proteinExistence type="predicted"/>
<accession>A0A5N6ZBW1</accession>
<dbReference type="Proteomes" id="UP000327118">
    <property type="component" value="Unassembled WGS sequence"/>
</dbReference>
<protein>
    <submittedName>
        <fullName evidence="1">Uncharacterized protein</fullName>
    </submittedName>
</protein>
<evidence type="ECO:0000313" key="2">
    <source>
        <dbReference type="Proteomes" id="UP000327118"/>
    </source>
</evidence>
<reference evidence="2" key="1">
    <citation type="submission" date="2019-04" db="EMBL/GenBank/DDBJ databases">
        <title>Friends and foes A comparative genomics studyof 23 Aspergillus species from section Flavi.</title>
        <authorList>
            <consortium name="DOE Joint Genome Institute"/>
            <person name="Kjaerbolling I."/>
            <person name="Vesth T."/>
            <person name="Frisvad J.C."/>
            <person name="Nybo J.L."/>
            <person name="Theobald S."/>
            <person name="Kildgaard S."/>
            <person name="Isbrandt T."/>
            <person name="Kuo A."/>
            <person name="Sato A."/>
            <person name="Lyhne E.K."/>
            <person name="Kogle M.E."/>
            <person name="Wiebenga A."/>
            <person name="Kun R.S."/>
            <person name="Lubbers R.J."/>
            <person name="Makela M.R."/>
            <person name="Barry K."/>
            <person name="Chovatia M."/>
            <person name="Clum A."/>
            <person name="Daum C."/>
            <person name="Haridas S."/>
            <person name="He G."/>
            <person name="LaButti K."/>
            <person name="Lipzen A."/>
            <person name="Mondo S."/>
            <person name="Riley R."/>
            <person name="Salamov A."/>
            <person name="Simmons B.A."/>
            <person name="Magnuson J.K."/>
            <person name="Henrissat B."/>
            <person name="Mortensen U.H."/>
            <person name="Larsen T.O."/>
            <person name="Devries R.P."/>
            <person name="Grigoriev I.V."/>
            <person name="Machida M."/>
            <person name="Baker S.E."/>
            <person name="Andersen M.R."/>
        </authorList>
    </citation>
    <scope>NUCLEOTIDE SEQUENCE [LARGE SCALE GENOMIC DNA]</scope>
    <source>
        <strain evidence="2">CBS 553.77</strain>
    </source>
</reference>
<organism evidence="1 2">
    <name type="scientific">Aspergillus coremiiformis</name>
    <dbReference type="NCBI Taxonomy" id="138285"/>
    <lineage>
        <taxon>Eukaryota</taxon>
        <taxon>Fungi</taxon>
        <taxon>Dikarya</taxon>
        <taxon>Ascomycota</taxon>
        <taxon>Pezizomycotina</taxon>
        <taxon>Eurotiomycetes</taxon>
        <taxon>Eurotiomycetidae</taxon>
        <taxon>Eurotiales</taxon>
        <taxon>Aspergillaceae</taxon>
        <taxon>Aspergillus</taxon>
        <taxon>Aspergillus subgen. Circumdati</taxon>
    </lineage>
</organism>
<sequence>MLHFQFRHLPTILELVKTEGLEEAEAREVEMMDLFTEETMWNQAQSMVQELWREVSECAKNLIIWYAKEAREKFGASDHGYGAISSRARAMWPYQLVTSIYKALQSRYQASFSIETSAMVQEIHVENSDPTPYLVCTSRGNATHAVHATDVYASNSIPGLKGKIFPVHAHMSAQAAEGPSENPSGSRSWTIGKKGYEYITQRSGSLQVRWRNYAR</sequence>
<evidence type="ECO:0000313" key="1">
    <source>
        <dbReference type="EMBL" id="KAE8355152.1"/>
    </source>
</evidence>
<keyword evidence="2" id="KW-1185">Reference proteome</keyword>
<dbReference type="AlphaFoldDB" id="A0A5N6ZBW1"/>
<dbReference type="OrthoDB" id="512662at2759"/>
<dbReference type="EMBL" id="ML739058">
    <property type="protein sequence ID" value="KAE8355152.1"/>
    <property type="molecule type" value="Genomic_DNA"/>
</dbReference>
<name>A0A5N6ZBW1_9EURO</name>
<gene>
    <name evidence="1" type="ORF">BDV28DRAFT_146444</name>
</gene>